<feature type="binding site" evidence="2">
    <location>
        <position position="435"/>
    </location>
    <ligand>
        <name>Cu(2+)</name>
        <dbReference type="ChEBI" id="CHEBI:29036"/>
        <label>4</label>
    </ligand>
</feature>
<comment type="caution">
    <text evidence="1">The sequence shown here is derived from an EMBL/GenBank/DDBJ whole genome shotgun (WGS) entry which is preliminary data.</text>
</comment>
<proteinExistence type="evidence at protein level"/>
<feature type="binding site" evidence="2">
    <location>
        <position position="433"/>
    </location>
    <ligand>
        <name>Cu(2+)</name>
        <dbReference type="ChEBI" id="CHEBI:29036"/>
        <label>1</label>
    </ligand>
</feature>
<reference evidence="2" key="2">
    <citation type="submission" date="2024-04" db="PDB data bank">
        <title>The X-Ray crystal structure of multicopper oxidase from Sulfurimonas sp.</title>
        <authorList>
            <person name="Wang Y."/>
            <person name="Qian H."/>
        </authorList>
    </citation>
    <scope>X-RAY CRYSTALLOGRAPHY (2.58 ANGSTROMS) OF 22-501 IN COMPLEX WITH CU(2+)</scope>
</reference>
<feature type="binding site" evidence="2">
    <location>
        <position position="484"/>
    </location>
    <ligand>
        <name>Cu(2+)</name>
        <dbReference type="ChEBI" id="CHEBI:29036"/>
        <label>3</label>
    </ligand>
</feature>
<feature type="binding site" evidence="2">
    <location>
        <position position="483"/>
    </location>
    <ligand>
        <name>Cu(2+)</name>
        <dbReference type="ChEBI" id="CHEBI:29036"/>
        <label>4</label>
    </ligand>
</feature>
<protein>
    <submittedName>
        <fullName evidence="1">Bilirubin oxidase</fullName>
    </submittedName>
</protein>
<accession>A0ACD6BA59</accession>
<keyword evidence="2" id="KW-0002">3D-structure</keyword>
<dbReference type="EMBL" id="PPDH01000006">
    <property type="protein sequence ID" value="PNV84479.1"/>
    <property type="molecule type" value="Genomic_DNA"/>
</dbReference>
<feature type="binding site" evidence="2">
    <location>
        <position position="170"/>
    </location>
    <ligand>
        <name>Cu(2+)</name>
        <dbReference type="ChEBI" id="CHEBI:29036"/>
        <label>2</label>
    </ligand>
</feature>
<dbReference type="PDB" id="8Z59">
    <property type="method" value="X-ray"/>
    <property type="resolution" value="2.58 A"/>
    <property type="chains" value="A/B/C/D/E/F/G/H=22-501"/>
</dbReference>
<feature type="binding site" evidence="2">
    <location>
        <position position="130"/>
    </location>
    <ligand>
        <name>Cu(2+)</name>
        <dbReference type="ChEBI" id="CHEBI:29036"/>
        <label>1</label>
    </ligand>
</feature>
<feature type="binding site" evidence="2">
    <location>
        <position position="485"/>
    </location>
    <ligand>
        <name>Cu(2+)</name>
        <dbReference type="ChEBI" id="CHEBI:29036"/>
        <label>2</label>
    </ligand>
</feature>
<name>A0ACD6BA59_9BACT</name>
<evidence type="ECO:0000313" key="1">
    <source>
        <dbReference type="EMBL" id="PNV84479.1"/>
    </source>
</evidence>
<keyword evidence="2" id="KW-0479">Metal-binding</keyword>
<feature type="binding site" evidence="2">
    <location>
        <position position="489"/>
    </location>
    <ligand>
        <name>Cu(2+)</name>
        <dbReference type="ChEBI" id="CHEBI:29036"/>
        <label>3</label>
    </ligand>
</feature>
<gene>
    <name evidence="1" type="ORF">C0627_00805</name>
</gene>
<organism evidence="1">
    <name type="scientific">Sulfurimonas sp</name>
    <dbReference type="NCBI Taxonomy" id="2022749"/>
    <lineage>
        <taxon>Bacteria</taxon>
        <taxon>Pseudomonadati</taxon>
        <taxon>Campylobacterota</taxon>
        <taxon>Epsilonproteobacteria</taxon>
        <taxon>Campylobacterales</taxon>
        <taxon>Sulfurimonadaceae</taxon>
        <taxon>Sulfurimonas</taxon>
    </lineage>
</organism>
<feature type="binding site" evidence="2">
    <location>
        <position position="430"/>
    </location>
    <ligand>
        <name>Cu(2+)</name>
        <dbReference type="ChEBI" id="CHEBI:29036"/>
        <label>3</label>
    </ligand>
</feature>
<reference evidence="1" key="1">
    <citation type="submission" date="2018-01" db="EMBL/GenBank/DDBJ databases">
        <title>Genome-resolved metagenomics identifies genetic mobility, metabolic interactions, and unexpected diversity in perchlorate-reducing communities.</title>
        <authorList>
            <person name="Barnum T.P."/>
            <person name="Figueroa I.A."/>
            <person name="Carlstrom C.I."/>
            <person name="Lucas L.N."/>
            <person name="Engelbrektson A.L."/>
            <person name="Coates J.D."/>
        </authorList>
    </citation>
    <scope>NUCLEOTIDE SEQUENCE</scope>
    <source>
        <strain evidence="1">BM502</strain>
    </source>
</reference>
<feature type="binding site" evidence="2">
    <location>
        <position position="132"/>
    </location>
    <ligand>
        <name>Cu(2+)</name>
        <dbReference type="ChEBI" id="CHEBI:29036"/>
        <label>2</label>
    </ligand>
</feature>
<sequence length="501" mass="56991">MDRRKFLYSFSFSAAAVIMSGCEKGSDKSVELDKKSDETQKAAQEPPKNIANNKFEPFTQKLKIPKEIDFEHVAKAKFNAQKSLSALYKEKKTDILTFQGDLPNPTIRIKNGDDFELDFTNSLEKPTIIHWHGLLVPEAMDGHPKDAIATQMLKEYRYKVNQRAGTFWYHTHPHGRTGEEIYYGLAGLYIIEDDNEKALNLPSGEFELPLIIQDRRFDKEGDLIYKETPQDNNGVLGDVVMVNSTVHPYKNVKNTKYRLRILNGSSARTYKLAFEGIEDFMLIGTDGGLLEEPIIVKDILIAVAERIDIIVDFKDKKVGESVTLKTLGFKEANNFVTNPAYPDSGAKMDIMRFKVTELSTQNSQIPKKLSTIAKMKASDASKSRTITMEIIEGGVWTLNKKPYDMHRVDEKVKLGSTEIWEIKNSAHMAHPFHMHGVHFQVLERTSSIDFPTDKGWKDTVLVMPLESVRIIVKFTIPGLFVHHCHILEHEDHSMMANFLVE</sequence>
<accession>A0A2K2VPI4</accession>
<evidence type="ECO:0007829" key="2">
    <source>
        <dbReference type="PDB" id="8Z59"/>
    </source>
</evidence>